<dbReference type="EMBL" id="CAVMJV010000106">
    <property type="protein sequence ID" value="CAK5099444.1"/>
    <property type="molecule type" value="Genomic_DNA"/>
</dbReference>
<dbReference type="Proteomes" id="UP001497535">
    <property type="component" value="Unassembled WGS sequence"/>
</dbReference>
<accession>A0ACB1AT60</accession>
<proteinExistence type="predicted"/>
<evidence type="ECO:0000313" key="1">
    <source>
        <dbReference type="EMBL" id="CAK5099444.1"/>
    </source>
</evidence>
<reference evidence="1" key="1">
    <citation type="submission" date="2023-11" db="EMBL/GenBank/DDBJ databases">
        <authorList>
            <person name="Poullet M."/>
        </authorList>
    </citation>
    <scope>NUCLEOTIDE SEQUENCE</scope>
    <source>
        <strain evidence="1">E1834</strain>
    </source>
</reference>
<comment type="caution">
    <text evidence="1">The sequence shown here is derived from an EMBL/GenBank/DDBJ whole genome shotgun (WGS) entry which is preliminary data.</text>
</comment>
<keyword evidence="2" id="KW-1185">Reference proteome</keyword>
<gene>
    <name evidence="1" type="ORF">MENTE1834_LOCUS41835</name>
</gene>
<organism evidence="1 2">
    <name type="scientific">Meloidogyne enterolobii</name>
    <name type="common">Root-knot nematode worm</name>
    <name type="synonym">Meloidogyne mayaguensis</name>
    <dbReference type="NCBI Taxonomy" id="390850"/>
    <lineage>
        <taxon>Eukaryota</taxon>
        <taxon>Metazoa</taxon>
        <taxon>Ecdysozoa</taxon>
        <taxon>Nematoda</taxon>
        <taxon>Chromadorea</taxon>
        <taxon>Rhabditida</taxon>
        <taxon>Tylenchina</taxon>
        <taxon>Tylenchomorpha</taxon>
        <taxon>Tylenchoidea</taxon>
        <taxon>Meloidogynidae</taxon>
        <taxon>Meloidogyninae</taxon>
        <taxon>Meloidogyne</taxon>
    </lineage>
</organism>
<protein>
    <submittedName>
        <fullName evidence="1">Uncharacterized protein</fullName>
    </submittedName>
</protein>
<sequence>MIIVRCWLGQLFNCAFASVDTEYIIFNPEMIDLLFDNDKTMLKQFHVKVLFLYAQKGNPNDNSIENFFNFGNASNNLIVNFLDFGLNHSAIYKKFVIIEQSISELHANILFNIIVNEGKKLPAVCFGYCDFSSLYELIVEYVTTSKDFSKMISNVCLLYDFSENIKLSEKAKNVETKQVNDSKSTEYQIVNIYNPKVKLLFANVEQGKFFHTTIRKIEE</sequence>
<name>A0ACB1AT60_MELEN</name>
<evidence type="ECO:0000313" key="2">
    <source>
        <dbReference type="Proteomes" id="UP001497535"/>
    </source>
</evidence>